<keyword evidence="4" id="KW-1185">Reference proteome</keyword>
<feature type="signal peptide" evidence="1">
    <location>
        <begin position="1"/>
        <end position="26"/>
    </location>
</feature>
<sequence>MDYASHHVLMVVTICLLFISPSPTHACAVANAPIKLVKDVCGQTANYTFCVEALESHPKTVSALDLVAITKIALELSIANATSSHAYINDQLKSNDTEPAKRPCLKACVSLYNAVVASFKSALLEVTEDKDYETSNYDVAIAGDDANNCEQSLASAGFQDRSITTRNNFVKSFSNIGYVLTNLLYSASTPPPSS</sequence>
<gene>
    <name evidence="3" type="ORF">L1049_025984</name>
</gene>
<keyword evidence="1" id="KW-0732">Signal</keyword>
<dbReference type="NCBIfam" id="TIGR01614">
    <property type="entry name" value="PME_inhib"/>
    <property type="match status" value="1"/>
</dbReference>
<feature type="chain" id="PRO_5042826595" description="Pectinesterase inhibitor domain-containing protein" evidence="1">
    <location>
        <begin position="27"/>
        <end position="194"/>
    </location>
</feature>
<evidence type="ECO:0000313" key="4">
    <source>
        <dbReference type="Proteomes" id="UP001415857"/>
    </source>
</evidence>
<protein>
    <recommendedName>
        <fullName evidence="2">Pectinesterase inhibitor domain-containing protein</fullName>
    </recommendedName>
</protein>
<dbReference type="Gene3D" id="1.20.140.40">
    <property type="entry name" value="Invertase/pectin methylesterase inhibitor family protein"/>
    <property type="match status" value="1"/>
</dbReference>
<dbReference type="EMBL" id="JBBPBK010000014">
    <property type="protein sequence ID" value="KAK9270405.1"/>
    <property type="molecule type" value="Genomic_DNA"/>
</dbReference>
<dbReference type="InterPro" id="IPR035513">
    <property type="entry name" value="Invertase/methylesterase_inhib"/>
</dbReference>
<dbReference type="CDD" id="cd15795">
    <property type="entry name" value="PMEI-Pla_a_1_like"/>
    <property type="match status" value="1"/>
</dbReference>
<dbReference type="AlphaFoldDB" id="A0AAP0R618"/>
<reference evidence="3 4" key="1">
    <citation type="journal article" date="2024" name="Plant J.">
        <title>Genome sequences and population genomics reveal climatic adaptation and genomic divergence between two closely related sweetgum species.</title>
        <authorList>
            <person name="Xu W.Q."/>
            <person name="Ren C.Q."/>
            <person name="Zhang X.Y."/>
            <person name="Comes H.P."/>
            <person name="Liu X.H."/>
            <person name="Li Y.G."/>
            <person name="Kettle C.J."/>
            <person name="Jalonen R."/>
            <person name="Gaisberger H."/>
            <person name="Ma Y.Z."/>
            <person name="Qiu Y.X."/>
        </authorList>
    </citation>
    <scope>NUCLEOTIDE SEQUENCE [LARGE SCALE GENOMIC DNA]</scope>
    <source>
        <strain evidence="3">Hangzhou</strain>
    </source>
</reference>
<dbReference type="SMART" id="SM00856">
    <property type="entry name" value="PMEI"/>
    <property type="match status" value="1"/>
</dbReference>
<dbReference type="Pfam" id="PF04043">
    <property type="entry name" value="PMEI"/>
    <property type="match status" value="1"/>
</dbReference>
<dbReference type="Proteomes" id="UP001415857">
    <property type="component" value="Unassembled WGS sequence"/>
</dbReference>
<comment type="caution">
    <text evidence="3">The sequence shown here is derived from an EMBL/GenBank/DDBJ whole genome shotgun (WGS) entry which is preliminary data.</text>
</comment>
<proteinExistence type="predicted"/>
<evidence type="ECO:0000259" key="2">
    <source>
        <dbReference type="SMART" id="SM00856"/>
    </source>
</evidence>
<dbReference type="GO" id="GO:0004857">
    <property type="term" value="F:enzyme inhibitor activity"/>
    <property type="evidence" value="ECO:0007669"/>
    <property type="project" value="InterPro"/>
</dbReference>
<dbReference type="PANTHER" id="PTHR31890">
    <property type="entry name" value="PLANT INVERTASE/PECTIN METHYLESTERASE INHIBITOR SUPERFAMILY PROTEIN"/>
    <property type="match status" value="1"/>
</dbReference>
<dbReference type="InterPro" id="IPR034088">
    <property type="entry name" value="Pla_a_1-like"/>
</dbReference>
<evidence type="ECO:0000313" key="3">
    <source>
        <dbReference type="EMBL" id="KAK9270405.1"/>
    </source>
</evidence>
<evidence type="ECO:0000256" key="1">
    <source>
        <dbReference type="SAM" id="SignalP"/>
    </source>
</evidence>
<feature type="domain" description="Pectinesterase inhibitor" evidence="2">
    <location>
        <begin position="32"/>
        <end position="180"/>
    </location>
</feature>
<dbReference type="PANTHER" id="PTHR31890:SF9">
    <property type="entry name" value="PLANT INVERTASE_PECTIN METHYLESTERASE INHIBITOR SUPERFAMILY PROTEIN"/>
    <property type="match status" value="1"/>
</dbReference>
<organism evidence="3 4">
    <name type="scientific">Liquidambar formosana</name>
    <name type="common">Formosan gum</name>
    <dbReference type="NCBI Taxonomy" id="63359"/>
    <lineage>
        <taxon>Eukaryota</taxon>
        <taxon>Viridiplantae</taxon>
        <taxon>Streptophyta</taxon>
        <taxon>Embryophyta</taxon>
        <taxon>Tracheophyta</taxon>
        <taxon>Spermatophyta</taxon>
        <taxon>Magnoliopsida</taxon>
        <taxon>eudicotyledons</taxon>
        <taxon>Gunneridae</taxon>
        <taxon>Pentapetalae</taxon>
        <taxon>Saxifragales</taxon>
        <taxon>Altingiaceae</taxon>
        <taxon>Liquidambar</taxon>
    </lineage>
</organism>
<dbReference type="InterPro" id="IPR006501">
    <property type="entry name" value="Pectinesterase_inhib_dom"/>
</dbReference>
<accession>A0AAP0R618</accession>
<dbReference type="SUPFAM" id="SSF101148">
    <property type="entry name" value="Plant invertase/pectin methylesterase inhibitor"/>
    <property type="match status" value="1"/>
</dbReference>
<name>A0AAP0R618_LIQFO</name>